<dbReference type="GO" id="GO:0006166">
    <property type="term" value="P:purine ribonucleoside salvage"/>
    <property type="evidence" value="ECO:0007669"/>
    <property type="project" value="UniProtKB-KW"/>
</dbReference>
<feature type="binding site" evidence="5">
    <location>
        <position position="27"/>
    </location>
    <ligand>
        <name>xanthine</name>
        <dbReference type="ChEBI" id="CHEBI:17712"/>
    </ligand>
</feature>
<keyword evidence="1 5" id="KW-0963">Cytoplasm</keyword>
<dbReference type="AlphaFoldDB" id="A0A1D8GJ62"/>
<dbReference type="InterPro" id="IPR010079">
    <property type="entry name" value="Xanthine_PRibTrfase"/>
</dbReference>
<dbReference type="Proteomes" id="UP000095743">
    <property type="component" value="Chromosome"/>
</dbReference>
<dbReference type="InterPro" id="IPR050118">
    <property type="entry name" value="Pur/Pyrimidine_PRTase"/>
</dbReference>
<feature type="binding site" evidence="5">
    <location>
        <begin position="128"/>
        <end position="132"/>
    </location>
    <ligand>
        <name>5-phospho-alpha-D-ribose 1-diphosphate</name>
        <dbReference type="ChEBI" id="CHEBI:58017"/>
    </ligand>
</feature>
<protein>
    <recommendedName>
        <fullName evidence="5 6">Xanthine phosphoribosyltransferase</fullName>
        <shortName evidence="5">XPRTase</shortName>
        <ecNumber evidence="5 6">2.4.2.22</ecNumber>
    </recommendedName>
</protein>
<dbReference type="RefSeq" id="WP_069978293.1">
    <property type="nucleotide sequence ID" value="NZ_CP017269.1"/>
</dbReference>
<keyword evidence="3 5" id="KW-0808">Transferase</keyword>
<keyword evidence="2 5" id="KW-0328">Glycosyltransferase</keyword>
<dbReference type="InterPro" id="IPR029057">
    <property type="entry name" value="PRTase-like"/>
</dbReference>
<proteinExistence type="inferred from homology"/>
<evidence type="ECO:0000256" key="1">
    <source>
        <dbReference type="ARBA" id="ARBA00022490"/>
    </source>
</evidence>
<dbReference type="PANTHER" id="PTHR43864:SF1">
    <property type="entry name" value="XANTHINE PHOSPHORIBOSYLTRANSFERASE"/>
    <property type="match status" value="1"/>
</dbReference>
<evidence type="ECO:0000256" key="2">
    <source>
        <dbReference type="ARBA" id="ARBA00022676"/>
    </source>
</evidence>
<evidence type="ECO:0000256" key="4">
    <source>
        <dbReference type="ARBA" id="ARBA00022726"/>
    </source>
</evidence>
<dbReference type="NCBIfam" id="NF006671">
    <property type="entry name" value="PRK09219.1"/>
    <property type="match status" value="1"/>
</dbReference>
<dbReference type="UniPathway" id="UPA00602">
    <property type="reaction ID" value="UER00658"/>
</dbReference>
<reference evidence="8 9" key="1">
    <citation type="submission" date="2016-09" db="EMBL/GenBank/DDBJ databases">
        <title>Genomic analysis reveals versatility of anaerobic energy metabolism of Geosporobacter ferrireducens IRF9 of phylum Firmicutes.</title>
        <authorList>
            <person name="Kim S.-J."/>
        </authorList>
    </citation>
    <scope>NUCLEOTIDE SEQUENCE [LARGE SCALE GENOMIC DNA]</scope>
    <source>
        <strain evidence="8 9">IRF9</strain>
    </source>
</reference>
<feature type="domain" description="Phosphoribosyltransferase" evidence="7">
    <location>
        <begin position="45"/>
        <end position="157"/>
    </location>
</feature>
<dbReference type="EMBL" id="CP017269">
    <property type="protein sequence ID" value="AOT70965.1"/>
    <property type="molecule type" value="Genomic_DNA"/>
</dbReference>
<evidence type="ECO:0000259" key="7">
    <source>
        <dbReference type="Pfam" id="PF00156"/>
    </source>
</evidence>
<comment type="subunit">
    <text evidence="5">Homodimer.</text>
</comment>
<dbReference type="Gene3D" id="3.40.50.2020">
    <property type="match status" value="1"/>
</dbReference>
<keyword evidence="4 5" id="KW-0660">Purine salvage</keyword>
<evidence type="ECO:0000313" key="9">
    <source>
        <dbReference type="Proteomes" id="UP000095743"/>
    </source>
</evidence>
<feature type="binding site" evidence="5">
    <location>
        <position position="20"/>
    </location>
    <ligand>
        <name>xanthine</name>
        <dbReference type="ChEBI" id="CHEBI:17712"/>
    </ligand>
</feature>
<feature type="binding site" evidence="5">
    <location>
        <position position="156"/>
    </location>
    <ligand>
        <name>xanthine</name>
        <dbReference type="ChEBI" id="CHEBI:17712"/>
    </ligand>
</feature>
<organism evidence="8 9">
    <name type="scientific">Geosporobacter ferrireducens</name>
    <dbReference type="NCBI Taxonomy" id="1424294"/>
    <lineage>
        <taxon>Bacteria</taxon>
        <taxon>Bacillati</taxon>
        <taxon>Bacillota</taxon>
        <taxon>Clostridia</taxon>
        <taxon>Peptostreptococcales</taxon>
        <taxon>Thermotaleaceae</taxon>
        <taxon>Geosporobacter</taxon>
    </lineage>
</organism>
<name>A0A1D8GJ62_9FIRM</name>
<dbReference type="GO" id="GO:0005737">
    <property type="term" value="C:cytoplasm"/>
    <property type="evidence" value="ECO:0007669"/>
    <property type="project" value="UniProtKB-SubCell"/>
</dbReference>
<accession>A0A1D8GJ62</accession>
<dbReference type="KEGG" id="gfe:Gferi_16180"/>
<dbReference type="NCBIfam" id="TIGR01744">
    <property type="entry name" value="XPRTase"/>
    <property type="match status" value="1"/>
</dbReference>
<comment type="function">
    <text evidence="5">Converts the preformed base xanthine, a product of nucleic acid breakdown, to xanthosine 5'-monophosphate (XMP), so it can be reused for RNA or DNA synthesis.</text>
</comment>
<comment type="catalytic activity">
    <reaction evidence="5">
        <text>XMP + diphosphate = xanthine + 5-phospho-alpha-D-ribose 1-diphosphate</text>
        <dbReference type="Rhea" id="RHEA:10800"/>
        <dbReference type="ChEBI" id="CHEBI:17712"/>
        <dbReference type="ChEBI" id="CHEBI:33019"/>
        <dbReference type="ChEBI" id="CHEBI:57464"/>
        <dbReference type="ChEBI" id="CHEBI:58017"/>
        <dbReference type="EC" id="2.4.2.22"/>
    </reaction>
</comment>
<gene>
    <name evidence="5" type="primary">xpt</name>
    <name evidence="8" type="ORF">Gferi_16180</name>
</gene>
<keyword evidence="9" id="KW-1185">Reference proteome</keyword>
<dbReference type="Pfam" id="PF00156">
    <property type="entry name" value="Pribosyltran"/>
    <property type="match status" value="1"/>
</dbReference>
<dbReference type="SUPFAM" id="SSF53271">
    <property type="entry name" value="PRTase-like"/>
    <property type="match status" value="1"/>
</dbReference>
<comment type="subcellular location">
    <subcellularLocation>
        <location evidence="5">Cytoplasm</location>
    </subcellularLocation>
</comment>
<dbReference type="PANTHER" id="PTHR43864">
    <property type="entry name" value="HYPOXANTHINE/GUANINE PHOSPHORIBOSYLTRANSFERASE"/>
    <property type="match status" value="1"/>
</dbReference>
<dbReference type="CDD" id="cd06223">
    <property type="entry name" value="PRTases_typeI"/>
    <property type="match status" value="1"/>
</dbReference>
<dbReference type="EC" id="2.4.2.22" evidence="5 6"/>
<dbReference type="HAMAP" id="MF_01184">
    <property type="entry name" value="XPRTase"/>
    <property type="match status" value="1"/>
</dbReference>
<dbReference type="OrthoDB" id="9790678at2"/>
<sequence length="190" mass="21001">MEALKQKIREEGQVLTETTLKVDSFLNHQVDVSFMTEIGREFQRRFADERITKVITIEASGILPAMATAQALGVPMVFAKKTKTVTQNDEVYVQQVKSFTKGTVYDIKVSKNFIQPEEHILIIDDFLAFGHAVLGLADMIKKSGAHLVGAGIVIEKGFQSGGKILRESGIRVESLAIIEKMSSTGILFKD</sequence>
<dbReference type="GO" id="GO:0032265">
    <property type="term" value="P:XMP salvage"/>
    <property type="evidence" value="ECO:0007669"/>
    <property type="project" value="UniProtKB-UniRule"/>
</dbReference>
<comment type="pathway">
    <text evidence="5">Purine metabolism; XMP biosynthesis via salvage pathway; XMP from xanthine: step 1/1.</text>
</comment>
<evidence type="ECO:0000256" key="3">
    <source>
        <dbReference type="ARBA" id="ARBA00022679"/>
    </source>
</evidence>
<dbReference type="STRING" id="1424294.Gferi_16180"/>
<dbReference type="GO" id="GO:0000310">
    <property type="term" value="F:xanthine phosphoribosyltransferase activity"/>
    <property type="evidence" value="ECO:0007669"/>
    <property type="project" value="UniProtKB-UniRule"/>
</dbReference>
<evidence type="ECO:0000256" key="5">
    <source>
        <dbReference type="HAMAP-Rule" id="MF_01184"/>
    </source>
</evidence>
<evidence type="ECO:0000313" key="8">
    <source>
        <dbReference type="EMBL" id="AOT70965.1"/>
    </source>
</evidence>
<comment type="similarity">
    <text evidence="5">Belongs to the purine/pyrimidine phosphoribosyltransferase family. Xpt subfamily.</text>
</comment>
<evidence type="ECO:0000256" key="6">
    <source>
        <dbReference type="NCBIfam" id="TIGR01744"/>
    </source>
</evidence>
<dbReference type="InterPro" id="IPR000836">
    <property type="entry name" value="PRTase_dom"/>
</dbReference>
<dbReference type="GO" id="GO:0046110">
    <property type="term" value="P:xanthine metabolic process"/>
    <property type="evidence" value="ECO:0007669"/>
    <property type="project" value="UniProtKB-UniRule"/>
</dbReference>